<organism evidence="1 2">
    <name type="scientific">Paludibacter propionicigenes (strain DSM 17365 / JCM 13257 / WB4)</name>
    <dbReference type="NCBI Taxonomy" id="694427"/>
    <lineage>
        <taxon>Bacteria</taxon>
        <taxon>Pseudomonadati</taxon>
        <taxon>Bacteroidota</taxon>
        <taxon>Bacteroidia</taxon>
        <taxon>Bacteroidales</taxon>
        <taxon>Paludibacteraceae</taxon>
        <taxon>Paludibacter</taxon>
    </lineage>
</organism>
<dbReference type="STRING" id="694427.Palpr_2534"/>
<dbReference type="RefSeq" id="WP_013446035.1">
    <property type="nucleotide sequence ID" value="NC_014734.1"/>
</dbReference>
<accession>E4T7H2</accession>
<sequence>MFIKKIHYVELQNEEHAGFLTYVDDYISEAGAATLHVETQSADFKLKLAVEKSVLDLVLKNTFTVRVNAADEARDVPVRGFFRVVKGMLNHFNPVMAQAAYNISIINERFKNLPDLSKEKQTTAEESYLNALKANMADINTLGLTDWVMEIEAKENAYLEMVKNRNNEDDLKPALKMRAARLETDDACKAIFDRINAFITIEGDANYIGFVTKINNRIDQYNATIAQRKGIIAAQKKKDDITASETK</sequence>
<evidence type="ECO:0000313" key="2">
    <source>
        <dbReference type="Proteomes" id="UP000008718"/>
    </source>
</evidence>
<reference evidence="1 2" key="2">
    <citation type="journal article" date="2011" name="Stand. Genomic Sci.">
        <title>Complete genome sequence of Paludibacter propionicigenes type strain (WB4).</title>
        <authorList>
            <person name="Gronow S."/>
            <person name="Munk C."/>
            <person name="Lapidus A."/>
            <person name="Nolan M."/>
            <person name="Lucas S."/>
            <person name="Hammon N."/>
            <person name="Deshpande S."/>
            <person name="Cheng J.F."/>
            <person name="Tapia R."/>
            <person name="Han C."/>
            <person name="Goodwin L."/>
            <person name="Pitluck S."/>
            <person name="Liolios K."/>
            <person name="Ivanova N."/>
            <person name="Mavromatis K."/>
            <person name="Mikhailova N."/>
            <person name="Pati A."/>
            <person name="Chen A."/>
            <person name="Palaniappan K."/>
            <person name="Land M."/>
            <person name="Hauser L."/>
            <person name="Chang Y.J."/>
            <person name="Jeffries C.D."/>
            <person name="Brambilla E."/>
            <person name="Rohde M."/>
            <person name="Goker M."/>
            <person name="Detter J.C."/>
            <person name="Woyke T."/>
            <person name="Bristow J."/>
            <person name="Eisen J.A."/>
            <person name="Markowitz V."/>
            <person name="Hugenholtz P."/>
            <person name="Kyrpides N.C."/>
            <person name="Klenk H.P."/>
        </authorList>
    </citation>
    <scope>NUCLEOTIDE SEQUENCE [LARGE SCALE GENOMIC DNA]</scope>
    <source>
        <strain evidence="2">DSM 17365 / JCM 13257 / WB4</strain>
    </source>
</reference>
<dbReference type="KEGG" id="ppn:Palpr_2534"/>
<evidence type="ECO:0000313" key="1">
    <source>
        <dbReference type="EMBL" id="ADQ80666.1"/>
    </source>
</evidence>
<name>E4T7H2_PALPW</name>
<gene>
    <name evidence="1" type="ordered locus">Palpr_2534</name>
</gene>
<dbReference type="AlphaFoldDB" id="E4T7H2"/>
<dbReference type="Proteomes" id="UP000008718">
    <property type="component" value="Chromosome"/>
</dbReference>
<dbReference type="HOGENOM" id="CLU_063447_2_0_10"/>
<keyword evidence="2" id="KW-1185">Reference proteome</keyword>
<dbReference type="Pfam" id="PF19775">
    <property type="entry name" value="DUF6261"/>
    <property type="match status" value="1"/>
</dbReference>
<evidence type="ECO:0008006" key="3">
    <source>
        <dbReference type="Google" id="ProtNLM"/>
    </source>
</evidence>
<protein>
    <recommendedName>
        <fullName evidence="3">Hemagglutinin protein HagB</fullName>
    </recommendedName>
</protein>
<dbReference type="InterPro" id="IPR046228">
    <property type="entry name" value="DUF6261"/>
</dbReference>
<reference key="1">
    <citation type="submission" date="2010-11" db="EMBL/GenBank/DDBJ databases">
        <title>The complete genome of Paludibacter propionicigenes DSM 17365.</title>
        <authorList>
            <consortium name="US DOE Joint Genome Institute (JGI-PGF)"/>
            <person name="Lucas S."/>
            <person name="Copeland A."/>
            <person name="Lapidus A."/>
            <person name="Bruce D."/>
            <person name="Goodwin L."/>
            <person name="Pitluck S."/>
            <person name="Kyrpides N."/>
            <person name="Mavromatis K."/>
            <person name="Ivanova N."/>
            <person name="Munk A.C."/>
            <person name="Brettin T."/>
            <person name="Detter J.C."/>
            <person name="Han C."/>
            <person name="Tapia R."/>
            <person name="Land M."/>
            <person name="Hauser L."/>
            <person name="Markowitz V."/>
            <person name="Cheng J.-F."/>
            <person name="Hugenholtz P."/>
            <person name="Woyke T."/>
            <person name="Wu D."/>
            <person name="Gronow S."/>
            <person name="Wellnitz S."/>
            <person name="Brambilla E."/>
            <person name="Klenk H.-P."/>
            <person name="Eisen J.A."/>
        </authorList>
    </citation>
    <scope>NUCLEOTIDE SEQUENCE</scope>
    <source>
        <strain>WB4</strain>
    </source>
</reference>
<proteinExistence type="predicted"/>
<dbReference type="EMBL" id="CP002345">
    <property type="protein sequence ID" value="ADQ80666.1"/>
    <property type="molecule type" value="Genomic_DNA"/>
</dbReference>